<sequence length="132" mass="13492">MMPSDNDPGDTTVAAVPPYRPGLVVETRSAPGGAMLCILVGDLDIETLAPAAETLDALVAQRPEAVVIDLSGVGFCDSSGLNVLLKTRIAAEQGGLELRLAAVPPTVMRVLDLTGARVVFSIHDSVAGALTG</sequence>
<evidence type="ECO:0000259" key="3">
    <source>
        <dbReference type="PROSITE" id="PS50801"/>
    </source>
</evidence>
<dbReference type="Proteomes" id="UP001432222">
    <property type="component" value="Chromosome"/>
</dbReference>
<accession>A0ABZ1TUR0</accession>
<comment type="similarity">
    <text evidence="1 2">Belongs to the anti-sigma-factor antagonist family.</text>
</comment>
<dbReference type="InterPro" id="IPR002645">
    <property type="entry name" value="STAS_dom"/>
</dbReference>
<dbReference type="EMBL" id="CP108110">
    <property type="protein sequence ID" value="WUQ81721.1"/>
    <property type="molecule type" value="Genomic_DNA"/>
</dbReference>
<dbReference type="Gene3D" id="3.30.750.24">
    <property type="entry name" value="STAS domain"/>
    <property type="match status" value="1"/>
</dbReference>
<evidence type="ECO:0000256" key="2">
    <source>
        <dbReference type="RuleBase" id="RU003749"/>
    </source>
</evidence>
<keyword evidence="5" id="KW-1185">Reference proteome</keyword>
<evidence type="ECO:0000256" key="1">
    <source>
        <dbReference type="ARBA" id="ARBA00009013"/>
    </source>
</evidence>
<dbReference type="NCBIfam" id="TIGR00377">
    <property type="entry name" value="ant_ant_sig"/>
    <property type="match status" value="1"/>
</dbReference>
<dbReference type="InterPro" id="IPR036513">
    <property type="entry name" value="STAS_dom_sf"/>
</dbReference>
<dbReference type="RefSeq" id="WP_328952795.1">
    <property type="nucleotide sequence ID" value="NZ_CP108110.1"/>
</dbReference>
<feature type="domain" description="STAS" evidence="3">
    <location>
        <begin position="33"/>
        <end position="132"/>
    </location>
</feature>
<dbReference type="Pfam" id="PF13466">
    <property type="entry name" value="STAS_2"/>
    <property type="match status" value="1"/>
</dbReference>
<dbReference type="InterPro" id="IPR003658">
    <property type="entry name" value="Anti-sigma_ant"/>
</dbReference>
<dbReference type="CDD" id="cd07043">
    <property type="entry name" value="STAS_anti-anti-sigma_factors"/>
    <property type="match status" value="1"/>
</dbReference>
<dbReference type="SUPFAM" id="SSF52091">
    <property type="entry name" value="SpoIIaa-like"/>
    <property type="match status" value="1"/>
</dbReference>
<name>A0ABZ1TUR0_9ACTN</name>
<dbReference type="PROSITE" id="PS50801">
    <property type="entry name" value="STAS"/>
    <property type="match status" value="1"/>
</dbReference>
<dbReference type="InterPro" id="IPR058548">
    <property type="entry name" value="MlaB-like_STAS"/>
</dbReference>
<dbReference type="PANTHER" id="PTHR33495:SF2">
    <property type="entry name" value="ANTI-SIGMA FACTOR ANTAGONIST TM_1081-RELATED"/>
    <property type="match status" value="1"/>
</dbReference>
<gene>
    <name evidence="4" type="ORF">OHA16_01305</name>
</gene>
<reference evidence="4" key="1">
    <citation type="submission" date="2022-10" db="EMBL/GenBank/DDBJ databases">
        <title>The complete genomes of actinobacterial strains from the NBC collection.</title>
        <authorList>
            <person name="Joergensen T.S."/>
            <person name="Alvarez Arevalo M."/>
            <person name="Sterndorff E.B."/>
            <person name="Faurdal D."/>
            <person name="Vuksanovic O."/>
            <person name="Mourched A.-S."/>
            <person name="Charusanti P."/>
            <person name="Shaw S."/>
            <person name="Blin K."/>
            <person name="Weber T."/>
        </authorList>
    </citation>
    <scope>NUCLEOTIDE SEQUENCE</scope>
    <source>
        <strain evidence="4">NBC_00222</strain>
    </source>
</reference>
<evidence type="ECO:0000313" key="5">
    <source>
        <dbReference type="Proteomes" id="UP001432222"/>
    </source>
</evidence>
<organism evidence="4 5">
    <name type="scientific">Kitasatospora purpeofusca</name>
    <dbReference type="NCBI Taxonomy" id="67352"/>
    <lineage>
        <taxon>Bacteria</taxon>
        <taxon>Bacillati</taxon>
        <taxon>Actinomycetota</taxon>
        <taxon>Actinomycetes</taxon>
        <taxon>Kitasatosporales</taxon>
        <taxon>Streptomycetaceae</taxon>
        <taxon>Kitasatospora</taxon>
    </lineage>
</organism>
<evidence type="ECO:0000313" key="4">
    <source>
        <dbReference type="EMBL" id="WUQ81721.1"/>
    </source>
</evidence>
<proteinExistence type="inferred from homology"/>
<dbReference type="PANTHER" id="PTHR33495">
    <property type="entry name" value="ANTI-SIGMA FACTOR ANTAGONIST TM_1081-RELATED-RELATED"/>
    <property type="match status" value="1"/>
</dbReference>
<protein>
    <recommendedName>
        <fullName evidence="2">Anti-sigma factor antagonist</fullName>
    </recommendedName>
</protein>